<gene>
    <name evidence="1" type="ORF">ACFO5Q_03425</name>
</gene>
<dbReference type="PANTHER" id="PTHR47623:SF1">
    <property type="entry name" value="OS09G0287300 PROTEIN"/>
    <property type="match status" value="1"/>
</dbReference>
<dbReference type="SMART" id="SM00855">
    <property type="entry name" value="PGAM"/>
    <property type="match status" value="1"/>
</dbReference>
<dbReference type="Pfam" id="PF00300">
    <property type="entry name" value="His_Phos_1"/>
    <property type="match status" value="1"/>
</dbReference>
<dbReference type="InterPro" id="IPR013078">
    <property type="entry name" value="His_Pase_superF_clade-1"/>
</dbReference>
<evidence type="ECO:0000313" key="2">
    <source>
        <dbReference type="Proteomes" id="UP001595776"/>
    </source>
</evidence>
<protein>
    <submittedName>
        <fullName evidence="1">SixA phosphatase family protein</fullName>
    </submittedName>
</protein>
<evidence type="ECO:0000313" key="1">
    <source>
        <dbReference type="EMBL" id="MFC4346891.1"/>
    </source>
</evidence>
<reference evidence="2" key="1">
    <citation type="journal article" date="2019" name="Int. J. Syst. Evol. Microbiol.">
        <title>The Global Catalogue of Microorganisms (GCM) 10K type strain sequencing project: providing services to taxonomists for standard genome sequencing and annotation.</title>
        <authorList>
            <consortium name="The Broad Institute Genomics Platform"/>
            <consortium name="The Broad Institute Genome Sequencing Center for Infectious Disease"/>
            <person name="Wu L."/>
            <person name="Ma J."/>
        </authorList>
    </citation>
    <scope>NUCLEOTIDE SEQUENCE [LARGE SCALE GENOMIC DNA]</scope>
    <source>
        <strain evidence="2">CGMCC 1.15304</strain>
    </source>
</reference>
<keyword evidence="2" id="KW-1185">Reference proteome</keyword>
<dbReference type="SUPFAM" id="SSF53254">
    <property type="entry name" value="Phosphoglycerate mutase-like"/>
    <property type="match status" value="1"/>
</dbReference>
<sequence length="170" mass="19006">MARLYLLRHAKSDWGAGLPDHDRPLNDRGRQAAAQMGRWLSKDENLPKLVICSTAQRTRETLETLSEAGNLSFDVLYEPSLYGAGTETIRRIIKADAGQHQAVLLVGHNPGFQDMAIRSAKTGDSSTVRQLRIKYPTCALSIFEFEAPTLEQADLDRGNLLKFVRPRDLD</sequence>
<name>A0ABV8U7Y2_9PROT</name>
<dbReference type="Gene3D" id="3.40.50.1240">
    <property type="entry name" value="Phosphoglycerate mutase-like"/>
    <property type="match status" value="1"/>
</dbReference>
<dbReference type="PANTHER" id="PTHR47623">
    <property type="entry name" value="OS09G0287300 PROTEIN"/>
    <property type="match status" value="1"/>
</dbReference>
<dbReference type="CDD" id="cd07067">
    <property type="entry name" value="HP_PGM_like"/>
    <property type="match status" value="1"/>
</dbReference>
<organism evidence="1 2">
    <name type="scientific">Kordiimonas lipolytica</name>
    <dbReference type="NCBI Taxonomy" id="1662421"/>
    <lineage>
        <taxon>Bacteria</taxon>
        <taxon>Pseudomonadati</taxon>
        <taxon>Pseudomonadota</taxon>
        <taxon>Alphaproteobacteria</taxon>
        <taxon>Kordiimonadales</taxon>
        <taxon>Kordiimonadaceae</taxon>
        <taxon>Kordiimonas</taxon>
    </lineage>
</organism>
<comment type="caution">
    <text evidence="1">The sequence shown here is derived from an EMBL/GenBank/DDBJ whole genome shotgun (WGS) entry which is preliminary data.</text>
</comment>
<dbReference type="EMBL" id="JBHSCR010000001">
    <property type="protein sequence ID" value="MFC4346891.1"/>
    <property type="molecule type" value="Genomic_DNA"/>
</dbReference>
<proteinExistence type="predicted"/>
<dbReference type="RefSeq" id="WP_068147060.1">
    <property type="nucleotide sequence ID" value="NZ_JBHSCR010000001.1"/>
</dbReference>
<accession>A0ABV8U7Y2</accession>
<dbReference type="InterPro" id="IPR029033">
    <property type="entry name" value="His_PPase_superfam"/>
</dbReference>
<dbReference type="Proteomes" id="UP001595776">
    <property type="component" value="Unassembled WGS sequence"/>
</dbReference>